<dbReference type="Proteomes" id="UP001216638">
    <property type="component" value="Chromosome 3"/>
</dbReference>
<dbReference type="PROSITE" id="PS50174">
    <property type="entry name" value="G_PATCH"/>
    <property type="match status" value="1"/>
</dbReference>
<gene>
    <name evidence="3" type="ORF">MBRA1_003090</name>
</gene>
<evidence type="ECO:0000256" key="1">
    <source>
        <dbReference type="SAM" id="MobiDB-lite"/>
    </source>
</evidence>
<protein>
    <recommendedName>
        <fullName evidence="2">G-patch domain-containing protein</fullName>
    </recommendedName>
</protein>
<feature type="compositionally biased region" description="Acidic residues" evidence="1">
    <location>
        <begin position="297"/>
        <end position="306"/>
    </location>
</feature>
<dbReference type="Pfam" id="PF13821">
    <property type="entry name" value="DUF4187"/>
    <property type="match status" value="1"/>
</dbReference>
<name>A0AAF0DUM8_9BASI</name>
<dbReference type="GO" id="GO:0000776">
    <property type="term" value="C:kinetochore"/>
    <property type="evidence" value="ECO:0007669"/>
    <property type="project" value="TreeGrafter"/>
</dbReference>
<feature type="region of interest" description="Disordered" evidence="1">
    <location>
        <begin position="297"/>
        <end position="340"/>
    </location>
</feature>
<feature type="region of interest" description="Disordered" evidence="1">
    <location>
        <begin position="68"/>
        <end position="113"/>
    </location>
</feature>
<feature type="compositionally biased region" description="Basic and acidic residues" evidence="1">
    <location>
        <begin position="68"/>
        <end position="97"/>
    </location>
</feature>
<sequence length="421" mass="45794">MKKRSLVDQLQAWRAEEEQGARAPAATEARVGLGAHAPSEASASASDEEPDYMSDAFLAQLEERDAPRQLTYAEKRAKVLREHQEHQRREMEEADARRSKRQRGPLAGEEEARQVGMAVNVLERAAAPADREAPQAGSGTTAAVRMMLAMGYKPGTALGADASAGSSEPIAPDQRWLSHAGDTGPRRLGIGHVALSQQIAEAARQVPAVLDDPETQADRFRQSKAAEATQRHMEQVLRKARQICRELDEEEGFEYSPLWLDPSSLPPEHAYFQASYVRENERGQEDALALLDYAFGEGEDGKDEEGEVRKANSTTGSEAGEAVGREAPTLPSDEDAPRAGLGRCEAADAGRASPTPPPVSSATQRRLDAARFCTLSATTRLALTHAHLRTTYAYCVYCGERYATYDELLAVCPGEAEDAHE</sequence>
<dbReference type="AlphaFoldDB" id="A0AAF0DUM8"/>
<reference evidence="3" key="1">
    <citation type="submission" date="2023-03" db="EMBL/GenBank/DDBJ databases">
        <title>Mating type loci evolution in Malassezia.</title>
        <authorList>
            <person name="Coelho M.A."/>
        </authorList>
    </citation>
    <scope>NUCLEOTIDE SEQUENCE</scope>
    <source>
        <strain evidence="3">CBS 14135</strain>
    </source>
</reference>
<keyword evidence="4" id="KW-1185">Reference proteome</keyword>
<dbReference type="PANTHER" id="PTHR21032:SF0">
    <property type="entry name" value="G PATCH DOMAIN-CONTAINING PROTEIN 11"/>
    <property type="match status" value="1"/>
</dbReference>
<accession>A0AAF0DUM8</accession>
<dbReference type="InterPro" id="IPR039249">
    <property type="entry name" value="GPATCH11"/>
</dbReference>
<dbReference type="GO" id="GO:0003676">
    <property type="term" value="F:nucleic acid binding"/>
    <property type="evidence" value="ECO:0007669"/>
    <property type="project" value="InterPro"/>
</dbReference>
<dbReference type="SMART" id="SM01173">
    <property type="entry name" value="DUF4187"/>
    <property type="match status" value="1"/>
</dbReference>
<proteinExistence type="predicted"/>
<feature type="region of interest" description="Disordered" evidence="1">
    <location>
        <begin position="1"/>
        <end position="55"/>
    </location>
</feature>
<feature type="domain" description="G-patch" evidence="2">
    <location>
        <begin position="139"/>
        <end position="195"/>
    </location>
</feature>
<organism evidence="3 4">
    <name type="scientific">Malassezia brasiliensis</name>
    <dbReference type="NCBI Taxonomy" id="1821822"/>
    <lineage>
        <taxon>Eukaryota</taxon>
        <taxon>Fungi</taxon>
        <taxon>Dikarya</taxon>
        <taxon>Basidiomycota</taxon>
        <taxon>Ustilaginomycotina</taxon>
        <taxon>Malasseziomycetes</taxon>
        <taxon>Malasseziales</taxon>
        <taxon>Malasseziaceae</taxon>
        <taxon>Malassezia</taxon>
    </lineage>
</organism>
<dbReference type="EMBL" id="CP119953">
    <property type="protein sequence ID" value="WFC96433.1"/>
    <property type="molecule type" value="Genomic_DNA"/>
</dbReference>
<feature type="region of interest" description="Disordered" evidence="1">
    <location>
        <begin position="346"/>
        <end position="365"/>
    </location>
</feature>
<evidence type="ECO:0000313" key="4">
    <source>
        <dbReference type="Proteomes" id="UP001216638"/>
    </source>
</evidence>
<dbReference type="InterPro" id="IPR025239">
    <property type="entry name" value="DUF4187"/>
</dbReference>
<dbReference type="Pfam" id="PF01585">
    <property type="entry name" value="G-patch"/>
    <property type="match status" value="1"/>
</dbReference>
<evidence type="ECO:0000259" key="2">
    <source>
        <dbReference type="PROSITE" id="PS50174"/>
    </source>
</evidence>
<evidence type="ECO:0000313" key="3">
    <source>
        <dbReference type="EMBL" id="WFC96433.1"/>
    </source>
</evidence>
<dbReference type="InterPro" id="IPR000467">
    <property type="entry name" value="G_patch_dom"/>
</dbReference>
<dbReference type="PANTHER" id="PTHR21032">
    <property type="entry name" value="G PATCH DOMAIN-CONTAINING PROTEIN 11"/>
    <property type="match status" value="1"/>
</dbReference>